<evidence type="ECO:0000313" key="2">
    <source>
        <dbReference type="Proteomes" id="UP000240419"/>
    </source>
</evidence>
<dbReference type="RefSeq" id="WP_106839084.1">
    <property type="nucleotide sequence ID" value="NZ_JBCNIW010000029.1"/>
</dbReference>
<protein>
    <submittedName>
        <fullName evidence="1">Uncharacterized protein</fullName>
    </submittedName>
</protein>
<name>A0A2P7V8H0_9BACL</name>
<reference evidence="1 2" key="1">
    <citation type="submission" date="2018-03" db="EMBL/GenBank/DDBJ databases">
        <title>Brevisbacillus phylogenomics.</title>
        <authorList>
            <person name="Dunlap C."/>
        </authorList>
    </citation>
    <scope>NUCLEOTIDE SEQUENCE [LARGE SCALE GENOMIC DNA]</scope>
    <source>
        <strain evidence="1 2">NRRL NRS-1210</strain>
    </source>
</reference>
<accession>A0A2P7V8H0</accession>
<keyword evidence="2" id="KW-1185">Reference proteome</keyword>
<dbReference type="OrthoDB" id="2474512at2"/>
<comment type="caution">
    <text evidence="1">The sequence shown here is derived from an EMBL/GenBank/DDBJ whole genome shotgun (WGS) entry which is preliminary data.</text>
</comment>
<gene>
    <name evidence="1" type="ORF">C7R93_12330</name>
</gene>
<sequence>MFGSIEYFTNFFKSSIMNNLIVETPSTMIATYTQLHDEIIKRVDRSEDKERYLRNLDTAFKHMKEILFGLGDEHNGS</sequence>
<dbReference type="AlphaFoldDB" id="A0A2P7V8H0"/>
<evidence type="ECO:0000313" key="1">
    <source>
        <dbReference type="EMBL" id="PSJ95517.1"/>
    </source>
</evidence>
<dbReference type="EMBL" id="PXZM01000018">
    <property type="protein sequence ID" value="PSJ95517.1"/>
    <property type="molecule type" value="Genomic_DNA"/>
</dbReference>
<dbReference type="Proteomes" id="UP000240419">
    <property type="component" value="Unassembled WGS sequence"/>
</dbReference>
<proteinExistence type="predicted"/>
<organism evidence="1 2">
    <name type="scientific">Brevibacillus fortis</name>
    <dbReference type="NCBI Taxonomy" id="2126352"/>
    <lineage>
        <taxon>Bacteria</taxon>
        <taxon>Bacillati</taxon>
        <taxon>Bacillota</taxon>
        <taxon>Bacilli</taxon>
        <taxon>Bacillales</taxon>
        <taxon>Paenibacillaceae</taxon>
        <taxon>Brevibacillus</taxon>
    </lineage>
</organism>